<dbReference type="AlphaFoldDB" id="A0AA40G916"/>
<name>A0AA40G916_9HYME</name>
<reference evidence="3" key="1">
    <citation type="submission" date="2021-10" db="EMBL/GenBank/DDBJ databases">
        <title>Melipona bicolor Genome sequencing and assembly.</title>
        <authorList>
            <person name="Araujo N.S."/>
            <person name="Arias M.C."/>
        </authorList>
    </citation>
    <scope>NUCLEOTIDE SEQUENCE</scope>
    <source>
        <strain evidence="3">USP_2M_L1-L4_2017</strain>
        <tissue evidence="3">Whole body</tissue>
    </source>
</reference>
<sequence>MNKRADAHEQVLENLTKAIRKIETAHEKQINEIKGLARDLKTHAYTETIYTDPAFEITDDETTQHAEEPTQQARTTRSKRESTTRRGTARKDSALKSTREDSVSKSTREDSILKPTDALRMIENLNGVNDIGVEEFIRSIKLARTRVKDQTILLRMIITEKITDRAKQCIRFCQISSFEELFLALRTQVSIPNTVSGSRNKMQVTRQSNNETVQAYSNRFRQALNELEYAIQAQHTNPIARNLALEQENAEAIKFYINNLRPDFSLLHHGYAVQHVTRGTAKGNRR</sequence>
<gene>
    <name evidence="3" type="ORF">K0M31_011179</name>
</gene>
<keyword evidence="1" id="KW-0175">Coiled coil</keyword>
<accession>A0AA40G916</accession>
<dbReference type="Proteomes" id="UP001177670">
    <property type="component" value="Unassembled WGS sequence"/>
</dbReference>
<feature type="coiled-coil region" evidence="1">
    <location>
        <begin position="5"/>
        <end position="32"/>
    </location>
</feature>
<organism evidence="3 4">
    <name type="scientific">Melipona bicolor</name>
    <dbReference type="NCBI Taxonomy" id="60889"/>
    <lineage>
        <taxon>Eukaryota</taxon>
        <taxon>Metazoa</taxon>
        <taxon>Ecdysozoa</taxon>
        <taxon>Arthropoda</taxon>
        <taxon>Hexapoda</taxon>
        <taxon>Insecta</taxon>
        <taxon>Pterygota</taxon>
        <taxon>Neoptera</taxon>
        <taxon>Endopterygota</taxon>
        <taxon>Hymenoptera</taxon>
        <taxon>Apocrita</taxon>
        <taxon>Aculeata</taxon>
        <taxon>Apoidea</taxon>
        <taxon>Anthophila</taxon>
        <taxon>Apidae</taxon>
        <taxon>Melipona</taxon>
    </lineage>
</organism>
<evidence type="ECO:0000256" key="2">
    <source>
        <dbReference type="SAM" id="MobiDB-lite"/>
    </source>
</evidence>
<protein>
    <recommendedName>
        <fullName evidence="5">Retrotransposon gag domain-containing protein</fullName>
    </recommendedName>
</protein>
<proteinExistence type="predicted"/>
<evidence type="ECO:0000313" key="4">
    <source>
        <dbReference type="Proteomes" id="UP001177670"/>
    </source>
</evidence>
<evidence type="ECO:0000256" key="1">
    <source>
        <dbReference type="SAM" id="Coils"/>
    </source>
</evidence>
<evidence type="ECO:0008006" key="5">
    <source>
        <dbReference type="Google" id="ProtNLM"/>
    </source>
</evidence>
<dbReference type="EMBL" id="JAHYIQ010000003">
    <property type="protein sequence ID" value="KAK1133364.1"/>
    <property type="molecule type" value="Genomic_DNA"/>
</dbReference>
<comment type="caution">
    <text evidence="3">The sequence shown here is derived from an EMBL/GenBank/DDBJ whole genome shotgun (WGS) entry which is preliminary data.</text>
</comment>
<keyword evidence="4" id="KW-1185">Reference proteome</keyword>
<feature type="compositionally biased region" description="Basic and acidic residues" evidence="2">
    <location>
        <begin position="78"/>
        <end position="110"/>
    </location>
</feature>
<evidence type="ECO:0000313" key="3">
    <source>
        <dbReference type="EMBL" id="KAK1133364.1"/>
    </source>
</evidence>
<feature type="region of interest" description="Disordered" evidence="2">
    <location>
        <begin position="62"/>
        <end position="110"/>
    </location>
</feature>